<gene>
    <name evidence="5" type="primary">mRpL48</name>
</gene>
<dbReference type="OrthoDB" id="5984298at2759"/>
<dbReference type="InterPro" id="IPR027486">
    <property type="entry name" value="Ribosomal_uS10_dom"/>
</dbReference>
<dbReference type="InterPro" id="IPR036838">
    <property type="entry name" value="Ribosomal_uS10_dom_sf"/>
</dbReference>
<organism evidence="4 5">
    <name type="scientific">Fopius arisanus</name>
    <dbReference type="NCBI Taxonomy" id="64838"/>
    <lineage>
        <taxon>Eukaryota</taxon>
        <taxon>Metazoa</taxon>
        <taxon>Ecdysozoa</taxon>
        <taxon>Arthropoda</taxon>
        <taxon>Hexapoda</taxon>
        <taxon>Insecta</taxon>
        <taxon>Pterygota</taxon>
        <taxon>Neoptera</taxon>
        <taxon>Endopterygota</taxon>
        <taxon>Hymenoptera</taxon>
        <taxon>Apocrita</taxon>
        <taxon>Ichneumonoidea</taxon>
        <taxon>Braconidae</taxon>
        <taxon>Opiinae</taxon>
        <taxon>Fopius</taxon>
    </lineage>
</organism>
<evidence type="ECO:0000256" key="2">
    <source>
        <dbReference type="ARBA" id="ARBA00023274"/>
    </source>
</evidence>
<keyword evidence="2" id="KW-0687">Ribonucleoprotein</keyword>
<feature type="domain" description="Small ribosomal subunit protein uS10" evidence="3">
    <location>
        <begin position="47"/>
        <end position="142"/>
    </location>
</feature>
<dbReference type="RefSeq" id="XP_011310421.1">
    <property type="nucleotide sequence ID" value="XM_011312119.1"/>
</dbReference>
<dbReference type="Proteomes" id="UP000694866">
    <property type="component" value="Unplaced"/>
</dbReference>
<reference evidence="5" key="1">
    <citation type="submission" date="2025-08" db="UniProtKB">
        <authorList>
            <consortium name="RefSeq"/>
        </authorList>
    </citation>
    <scope>IDENTIFICATION</scope>
    <source>
        <strain evidence="5">USDA-PBARC FA_bdor</strain>
        <tissue evidence="5">Whole organism</tissue>
    </source>
</reference>
<evidence type="ECO:0000259" key="3">
    <source>
        <dbReference type="SMART" id="SM01403"/>
    </source>
</evidence>
<dbReference type="SMART" id="SM01403">
    <property type="entry name" value="Ribosomal_S10"/>
    <property type="match status" value="1"/>
</dbReference>
<evidence type="ECO:0000256" key="1">
    <source>
        <dbReference type="ARBA" id="ARBA00022980"/>
    </source>
</evidence>
<dbReference type="SUPFAM" id="SSF54999">
    <property type="entry name" value="Ribosomal protein S10"/>
    <property type="match status" value="1"/>
</dbReference>
<accession>A0A9R1U658</accession>
<dbReference type="Pfam" id="PF00338">
    <property type="entry name" value="Ribosomal_S10"/>
    <property type="match status" value="1"/>
</dbReference>
<dbReference type="GO" id="GO:0005761">
    <property type="term" value="C:mitochondrial ribosome"/>
    <property type="evidence" value="ECO:0007669"/>
    <property type="project" value="InterPro"/>
</dbReference>
<protein>
    <submittedName>
        <fullName evidence="5">Uncharacterized protein mRpL48</fullName>
    </submittedName>
</protein>
<evidence type="ECO:0000313" key="5">
    <source>
        <dbReference type="RefSeq" id="XP_011310421.1"/>
    </source>
</evidence>
<proteinExistence type="predicted"/>
<keyword evidence="1" id="KW-0689">Ribosomal protein</keyword>
<sequence length="174" mass="19829">MAGCVLKKVVGARGVVSGIISRGYSHLWTPDYLDAMKPKIPQHPILNIKMRGYDFPILENYQKLAHIIAVNMDFEIDNSFAVPSKDLKVLKLKSQSTVAEAEYILHVYERNIVISDISAPRLSIYTRMLEAALPQGVTLDIDEWDPDKEEGRYIPDKQLLELKTELEHIQQPKK</sequence>
<dbReference type="CTD" id="51642"/>
<dbReference type="PANTHER" id="PTHR13473:SF0">
    <property type="entry name" value="LARGE RIBOSOMAL SUBUNIT PROTEIN ML48"/>
    <property type="match status" value="1"/>
</dbReference>
<dbReference type="KEGG" id="fas:105270892"/>
<dbReference type="PANTHER" id="PTHR13473">
    <property type="entry name" value="MITOCHONDRIAL RIBOSOMAL PROTEIN L48"/>
    <property type="match status" value="1"/>
</dbReference>
<dbReference type="GeneID" id="105270892"/>
<keyword evidence="4" id="KW-1185">Reference proteome</keyword>
<dbReference type="GO" id="GO:1990904">
    <property type="term" value="C:ribonucleoprotein complex"/>
    <property type="evidence" value="ECO:0007669"/>
    <property type="project" value="UniProtKB-KW"/>
</dbReference>
<dbReference type="InterPro" id="IPR027487">
    <property type="entry name" value="Ribosomal_mL48"/>
</dbReference>
<dbReference type="AlphaFoldDB" id="A0A9R1U658"/>
<evidence type="ECO:0000313" key="4">
    <source>
        <dbReference type="Proteomes" id="UP000694866"/>
    </source>
</evidence>
<name>A0A9R1U658_9HYME</name>